<sequence>MAGVVALICAPSASATEVVTYEIVSDTVASATVQYQDEVRRVFAGLVRLPWRADVVVSSVRGAPPQGSQVRADWRPLRAPNRWVSVRIIHAGEVICQTTLDIGSAACYGITQRIT</sequence>
<proteinExistence type="predicted"/>
<dbReference type="InterPro" id="IPR038468">
    <property type="entry name" value="MmpS_C"/>
</dbReference>
<reference evidence="1 2" key="1">
    <citation type="submission" date="2016-07" db="EMBL/GenBank/DDBJ databases">
        <authorList>
            <person name="Sutton G."/>
            <person name="Brinkac L."/>
            <person name="Sanka R."/>
            <person name="Adams M."/>
            <person name="Lau E."/>
            <person name="Kumar A."/>
            <person name="Macaden R."/>
        </authorList>
    </citation>
    <scope>NUCLEOTIDE SEQUENCE [LARGE SCALE GENOMIC DNA]</scope>
    <source>
        <strain evidence="1 2">GA-0871</strain>
    </source>
</reference>
<protein>
    <submittedName>
        <fullName evidence="1">Uncharacterized protein</fullName>
    </submittedName>
</protein>
<dbReference type="Proteomes" id="UP000187001">
    <property type="component" value="Unassembled WGS sequence"/>
</dbReference>
<dbReference type="Gene3D" id="2.60.40.2880">
    <property type="entry name" value="MmpS1-5, C-terminal soluble domain"/>
    <property type="match status" value="1"/>
</dbReference>
<evidence type="ECO:0000313" key="2">
    <source>
        <dbReference type="Proteomes" id="UP000187001"/>
    </source>
</evidence>
<dbReference type="AlphaFoldDB" id="A0ABD6QC98"/>
<evidence type="ECO:0000313" key="1">
    <source>
        <dbReference type="EMBL" id="OMC33146.1"/>
    </source>
</evidence>
<accession>A0ABD6QC98</accession>
<gene>
    <name evidence="1" type="ORF">A5742_14740</name>
</gene>
<organism evidence="1 2">
    <name type="scientific">Mycolicibacterium fortuitum</name>
    <name type="common">Mycobacterium fortuitum</name>
    <dbReference type="NCBI Taxonomy" id="1766"/>
    <lineage>
        <taxon>Bacteria</taxon>
        <taxon>Bacillati</taxon>
        <taxon>Actinomycetota</taxon>
        <taxon>Actinomycetes</taxon>
        <taxon>Mycobacteriales</taxon>
        <taxon>Mycobacteriaceae</taxon>
        <taxon>Mycolicibacterium</taxon>
    </lineage>
</organism>
<name>A0ABD6QC98_MYCFO</name>
<comment type="caution">
    <text evidence="1">The sequence shown here is derived from an EMBL/GenBank/DDBJ whole genome shotgun (WGS) entry which is preliminary data.</text>
</comment>
<dbReference type="EMBL" id="MBER01000181">
    <property type="protein sequence ID" value="OMC33146.1"/>
    <property type="molecule type" value="Genomic_DNA"/>
</dbReference>